<dbReference type="GO" id="GO:0016491">
    <property type="term" value="F:oxidoreductase activity"/>
    <property type="evidence" value="ECO:0007669"/>
    <property type="project" value="UniProtKB-KW"/>
</dbReference>
<feature type="binding site" evidence="4">
    <location>
        <position position="225"/>
    </location>
    <ligand>
        <name>FAD</name>
        <dbReference type="ChEBI" id="CHEBI:57692"/>
    </ligand>
</feature>
<name>A0A3A4ARU6_9ACTN</name>
<dbReference type="Gene3D" id="3.50.50.60">
    <property type="entry name" value="FAD/NAD(P)-binding domain"/>
    <property type="match status" value="1"/>
</dbReference>
<dbReference type="PRINTS" id="PR00757">
    <property type="entry name" value="AMINEOXDASEF"/>
</dbReference>
<comment type="caution">
    <text evidence="6">The sequence shown here is derived from an EMBL/GenBank/DDBJ whole genome shotgun (WGS) entry which is preliminary data.</text>
</comment>
<accession>A0A3A4ARU6</accession>
<dbReference type="AlphaFoldDB" id="A0A3A4ARU6"/>
<organism evidence="6 7">
    <name type="scientific">Bailinhaonella thermotolerans</name>
    <dbReference type="NCBI Taxonomy" id="1070861"/>
    <lineage>
        <taxon>Bacteria</taxon>
        <taxon>Bacillati</taxon>
        <taxon>Actinomycetota</taxon>
        <taxon>Actinomycetes</taxon>
        <taxon>Streptosporangiales</taxon>
        <taxon>Streptosporangiaceae</taxon>
        <taxon>Bailinhaonella</taxon>
    </lineage>
</organism>
<comment type="cofactor">
    <cofactor evidence="1">
        <name>FAD</name>
        <dbReference type="ChEBI" id="CHEBI:57692"/>
    </cofactor>
</comment>
<evidence type="ECO:0000256" key="2">
    <source>
        <dbReference type="ARBA" id="ARBA00005995"/>
    </source>
</evidence>
<evidence type="ECO:0000256" key="4">
    <source>
        <dbReference type="PIRSR" id="PIRSR601613-1"/>
    </source>
</evidence>
<feature type="binding site" evidence="4">
    <location>
        <position position="413"/>
    </location>
    <ligand>
        <name>FAD</name>
        <dbReference type="ChEBI" id="CHEBI:57692"/>
    </ligand>
</feature>
<evidence type="ECO:0000259" key="5">
    <source>
        <dbReference type="Pfam" id="PF01593"/>
    </source>
</evidence>
<dbReference type="Gene3D" id="1.10.405.10">
    <property type="entry name" value="Guanine Nucleotide Dissociation Inhibitor, domain 1"/>
    <property type="match status" value="1"/>
</dbReference>
<sequence length="454" mass="47869">MGGCDVVVVGAGFAGLSAALELTGRGLRVVVVEARDRVGGRVLTRYLPDGTQLDLGGQWVGPTQHRVLELIERFGVETYPSPEFGRAVIDHEGRRLDEPPAEVVALRAELDRLSREVPTREPWRHPRAAEWDATTLASWLAGRAATPAAARSVARATAGALLAADAGEVSLLHTLFYLASGDGLDNLAAYAGGAQACRVVGGPQALAERMAAALPPGTVLLNRPVRRVAYSAGSARVWAGDEVHEAARAIIAIPPLLAGRIDYDPPLPPLRDGLTQRVPAGHSLKTHAVYARPFWRDDGLSGISTSTDGVLTETADNTPPGGPRAVLTSFAYGVDAHRLRAMDAGARRAAVLDRLAELFGDRARDAEDFVEFDWAAEPWTRGCFSGHPVPGTWTGYGPALRAPVQTLHWAGTETATRWNGYFDGAIESGHRAAAEVAAEIGGETGGETAGGSGS</sequence>
<reference evidence="6 7" key="1">
    <citation type="submission" date="2018-09" db="EMBL/GenBank/DDBJ databases">
        <title>YIM 75507 draft genome.</title>
        <authorList>
            <person name="Tang S."/>
            <person name="Feng Y."/>
        </authorList>
    </citation>
    <scope>NUCLEOTIDE SEQUENCE [LARGE SCALE GENOMIC DNA]</scope>
    <source>
        <strain evidence="6 7">YIM 75507</strain>
    </source>
</reference>
<comment type="similarity">
    <text evidence="2">Belongs to the flavin monoamine oxidase family.</text>
</comment>
<dbReference type="Proteomes" id="UP000265768">
    <property type="component" value="Unassembled WGS sequence"/>
</dbReference>
<evidence type="ECO:0000313" key="7">
    <source>
        <dbReference type="Proteomes" id="UP000265768"/>
    </source>
</evidence>
<dbReference type="InterPro" id="IPR002937">
    <property type="entry name" value="Amino_oxidase"/>
</dbReference>
<proteinExistence type="inferred from homology"/>
<feature type="binding site" evidence="4">
    <location>
        <begin position="33"/>
        <end position="34"/>
    </location>
    <ligand>
        <name>FAD</name>
        <dbReference type="ChEBI" id="CHEBI:57692"/>
    </ligand>
</feature>
<dbReference type="InterPro" id="IPR001613">
    <property type="entry name" value="Flavin_amine_oxidase"/>
</dbReference>
<dbReference type="InterPro" id="IPR036188">
    <property type="entry name" value="FAD/NAD-bd_sf"/>
</dbReference>
<feature type="binding site" evidence="4">
    <location>
        <position position="330"/>
    </location>
    <ligand>
        <name>substrate</name>
    </ligand>
</feature>
<dbReference type="RefSeq" id="WP_119928782.1">
    <property type="nucleotide sequence ID" value="NZ_QZEY01000010.1"/>
</dbReference>
<keyword evidence="7" id="KW-1185">Reference proteome</keyword>
<dbReference type="Gene3D" id="3.90.660.10">
    <property type="match status" value="1"/>
</dbReference>
<dbReference type="InterPro" id="IPR050703">
    <property type="entry name" value="Flavin_MAO"/>
</dbReference>
<dbReference type="PANTHER" id="PTHR43563">
    <property type="entry name" value="AMINE OXIDASE"/>
    <property type="match status" value="1"/>
</dbReference>
<dbReference type="EMBL" id="QZEY01000010">
    <property type="protein sequence ID" value="RJL30004.1"/>
    <property type="molecule type" value="Genomic_DNA"/>
</dbReference>
<protein>
    <submittedName>
        <fullName evidence="6">Flavin monoamine oxidase family protein</fullName>
    </submittedName>
</protein>
<evidence type="ECO:0000313" key="6">
    <source>
        <dbReference type="EMBL" id="RJL30004.1"/>
    </source>
</evidence>
<dbReference type="SUPFAM" id="SSF51905">
    <property type="entry name" value="FAD/NAD(P)-binding domain"/>
    <property type="match status" value="1"/>
</dbReference>
<feature type="domain" description="Amine oxidase" evidence="5">
    <location>
        <begin position="13"/>
        <end position="436"/>
    </location>
</feature>
<gene>
    <name evidence="6" type="ORF">D5H75_23990</name>
</gene>
<evidence type="ECO:0000256" key="3">
    <source>
        <dbReference type="ARBA" id="ARBA00023002"/>
    </source>
</evidence>
<dbReference type="SUPFAM" id="SSF54373">
    <property type="entry name" value="FAD-linked reductases, C-terminal domain"/>
    <property type="match status" value="1"/>
</dbReference>
<dbReference type="PANTHER" id="PTHR43563:SF1">
    <property type="entry name" value="AMINE OXIDASE [FLAVIN-CONTAINING] B"/>
    <property type="match status" value="1"/>
</dbReference>
<evidence type="ECO:0000256" key="1">
    <source>
        <dbReference type="ARBA" id="ARBA00001974"/>
    </source>
</evidence>
<keyword evidence="3" id="KW-0560">Oxidoreductase</keyword>
<dbReference type="OrthoDB" id="337830at2"/>
<dbReference type="Pfam" id="PF01593">
    <property type="entry name" value="Amino_oxidase"/>
    <property type="match status" value="1"/>
</dbReference>